<dbReference type="NCBIfam" id="TIGR03057">
    <property type="entry name" value="xxxLxxG_by_4"/>
    <property type="match status" value="2"/>
</dbReference>
<feature type="transmembrane region" description="Helical" evidence="6">
    <location>
        <begin position="519"/>
        <end position="542"/>
    </location>
</feature>
<feature type="transmembrane region" description="Helical" evidence="6">
    <location>
        <begin position="675"/>
        <end position="697"/>
    </location>
</feature>
<dbReference type="InterPro" id="IPR013525">
    <property type="entry name" value="ABC2_TM"/>
</dbReference>
<dbReference type="InterPro" id="IPR017501">
    <property type="entry name" value="Phage_infect_YhgE_C"/>
</dbReference>
<feature type="transmembrane region" description="Helical" evidence="6">
    <location>
        <begin position="21"/>
        <end position="46"/>
    </location>
</feature>
<evidence type="ECO:0000256" key="4">
    <source>
        <dbReference type="ARBA" id="ARBA00023136"/>
    </source>
</evidence>
<dbReference type="GO" id="GO:0140359">
    <property type="term" value="F:ABC-type transporter activity"/>
    <property type="evidence" value="ECO:0007669"/>
    <property type="project" value="InterPro"/>
</dbReference>
<evidence type="ECO:0000256" key="2">
    <source>
        <dbReference type="ARBA" id="ARBA00022692"/>
    </source>
</evidence>
<evidence type="ECO:0000256" key="3">
    <source>
        <dbReference type="ARBA" id="ARBA00022989"/>
    </source>
</evidence>
<evidence type="ECO:0000313" key="9">
    <source>
        <dbReference type="Proteomes" id="UP000219612"/>
    </source>
</evidence>
<dbReference type="GO" id="GO:0016020">
    <property type="term" value="C:membrane"/>
    <property type="evidence" value="ECO:0007669"/>
    <property type="project" value="UniProtKB-SubCell"/>
</dbReference>
<feature type="domain" description="ABC-2 type transporter transmembrane" evidence="7">
    <location>
        <begin position="446"/>
        <end position="695"/>
    </location>
</feature>
<evidence type="ECO:0000256" key="1">
    <source>
        <dbReference type="ARBA" id="ARBA00004141"/>
    </source>
</evidence>
<feature type="region of interest" description="Disordered" evidence="5">
    <location>
        <begin position="195"/>
        <end position="220"/>
    </location>
</feature>
<accession>A0A285FWB2</accession>
<dbReference type="InterPro" id="IPR017500">
    <property type="entry name" value="Phage_infect_YhgE_N"/>
</dbReference>
<sequence length="714" mass="73877">MRGLSTLSLAGLEIRRFLRGRLTTAALVVIAVIPLLYGALYLYAFWDPYGRLNHIPAALVVEDRAATAQDGTKLHAGQDLAQKLQDRQVFDWHVTDEAGAEKGLTDGEYQLLLRIPADFSADLVTPPDAGVAPKAAQLVAVSDDANNYLSGVFARSAFQEVQAAASDSASAGYYDKMLIGFTDLKTQTQKAADGAHKLDDGAKSARSGANRLSGGIDDAESGAKTLSNGLGTAAGGAGDLADGLAQLSAGADQLATGTARAASGGRQLASAVDAAADKAEPLLRENAERLQTAATLVARGADTLAANITTIDTAADQAVDNAEQLQRYLNTLPAGTEGLSEAKALAAQLVSAAQKVQSTVDSADLDALRADLKQTAATARQIAAAAPHLADDVRNARAKVDQLATGLDSLATGARKLSTGTDQAEQGAADLKNGIYRLSDGARQLSGGLTTLSSGGHKLADGLGDLQAGAGQLAAGLTDGAQQIPGYGQDTSDRAGVLADPVSLDRTVRHPAATYGVGFAPYFLALALWVGAMITFFVLKPLNRRYLMARTPTLRVVFAGLLPAVAIGLVQATILFAVVHFGLGLDPVHPMATWGLLLLTAAVFAAIIQMLGAVFGAPGRILALALLMLQLTSSGGTYPVQTSPGFFQAIHPLLPMTYVVGAARHAVDGGPWGTVIQGILVLMAYGTAAVTLTWLAARRGRRMTSSDLHPELVL</sequence>
<dbReference type="EMBL" id="OBDY01000001">
    <property type="protein sequence ID" value="SNY14596.1"/>
    <property type="molecule type" value="Genomic_DNA"/>
</dbReference>
<comment type="subcellular location">
    <subcellularLocation>
        <location evidence="1">Membrane</location>
        <topology evidence="1">Multi-pass membrane protein</topology>
    </subcellularLocation>
</comment>
<dbReference type="Proteomes" id="UP000219612">
    <property type="component" value="Unassembled WGS sequence"/>
</dbReference>
<dbReference type="PANTHER" id="PTHR43077:SF5">
    <property type="entry name" value="PHAGE INFECTION PROTEIN"/>
    <property type="match status" value="1"/>
</dbReference>
<dbReference type="InterPro" id="IPR051328">
    <property type="entry name" value="T7SS_ABC-Transporter"/>
</dbReference>
<keyword evidence="9" id="KW-1185">Reference proteome</keyword>
<name>A0A285FWB2_9ACTN</name>
<evidence type="ECO:0000256" key="5">
    <source>
        <dbReference type="SAM" id="MobiDB-lite"/>
    </source>
</evidence>
<protein>
    <submittedName>
        <fullName evidence="8">Putative membrane protein</fullName>
    </submittedName>
</protein>
<dbReference type="SUPFAM" id="SSF58104">
    <property type="entry name" value="Methyl-accepting chemotaxis protein (MCP) signaling domain"/>
    <property type="match status" value="1"/>
</dbReference>
<dbReference type="NCBIfam" id="TIGR03062">
    <property type="entry name" value="pip_yhgE_Cterm"/>
    <property type="match status" value="1"/>
</dbReference>
<evidence type="ECO:0000259" key="7">
    <source>
        <dbReference type="Pfam" id="PF12698"/>
    </source>
</evidence>
<organism evidence="8 9">
    <name type="scientific">Paractinoplanes atraurantiacus</name>
    <dbReference type="NCBI Taxonomy" id="1036182"/>
    <lineage>
        <taxon>Bacteria</taxon>
        <taxon>Bacillati</taxon>
        <taxon>Actinomycetota</taxon>
        <taxon>Actinomycetes</taxon>
        <taxon>Micromonosporales</taxon>
        <taxon>Micromonosporaceae</taxon>
        <taxon>Paractinoplanes</taxon>
    </lineage>
</organism>
<keyword evidence="3 6" id="KW-1133">Transmembrane helix</keyword>
<dbReference type="Pfam" id="PF12698">
    <property type="entry name" value="ABC2_membrane_3"/>
    <property type="match status" value="2"/>
</dbReference>
<dbReference type="Gene3D" id="1.10.287.950">
    <property type="entry name" value="Methyl-accepting chemotaxis protein"/>
    <property type="match status" value="1"/>
</dbReference>
<gene>
    <name evidence="8" type="ORF">SAMN05421748_1011189</name>
</gene>
<dbReference type="InterPro" id="IPR023908">
    <property type="entry name" value="xxxLxxG_rpt"/>
</dbReference>
<reference evidence="8 9" key="1">
    <citation type="submission" date="2017-09" db="EMBL/GenBank/DDBJ databases">
        <authorList>
            <person name="Ehlers B."/>
            <person name="Leendertz F.H."/>
        </authorList>
    </citation>
    <scope>NUCLEOTIDE SEQUENCE [LARGE SCALE GENOMIC DNA]</scope>
    <source>
        <strain evidence="8 9">CGMCC 4.6857</strain>
    </source>
</reference>
<feature type="transmembrane region" description="Helical" evidence="6">
    <location>
        <begin position="554"/>
        <end position="579"/>
    </location>
</feature>
<dbReference type="AlphaFoldDB" id="A0A285FWB2"/>
<feature type="transmembrane region" description="Helical" evidence="6">
    <location>
        <begin position="591"/>
        <end position="614"/>
    </location>
</feature>
<evidence type="ECO:0000256" key="6">
    <source>
        <dbReference type="SAM" id="Phobius"/>
    </source>
</evidence>
<evidence type="ECO:0000313" key="8">
    <source>
        <dbReference type="EMBL" id="SNY14596.1"/>
    </source>
</evidence>
<keyword evidence="4 6" id="KW-0472">Membrane</keyword>
<keyword evidence="2 6" id="KW-0812">Transmembrane</keyword>
<feature type="transmembrane region" description="Helical" evidence="6">
    <location>
        <begin position="621"/>
        <end position="640"/>
    </location>
</feature>
<dbReference type="NCBIfam" id="TIGR03061">
    <property type="entry name" value="pip_yhgE_Nterm"/>
    <property type="match status" value="1"/>
</dbReference>
<dbReference type="PANTHER" id="PTHR43077">
    <property type="entry name" value="TRANSPORT PERMEASE YVFS-RELATED"/>
    <property type="match status" value="1"/>
</dbReference>
<proteinExistence type="predicted"/>
<dbReference type="RefSeq" id="WP_179855017.1">
    <property type="nucleotide sequence ID" value="NZ_OBDY01000001.1"/>
</dbReference>
<feature type="domain" description="ABC-2 type transporter transmembrane" evidence="7">
    <location>
        <begin position="28"/>
        <end position="169"/>
    </location>
</feature>